<organism evidence="7 8">
    <name type="scientific">Natrinema thermotolerans</name>
    <dbReference type="NCBI Taxonomy" id="121872"/>
    <lineage>
        <taxon>Archaea</taxon>
        <taxon>Methanobacteriati</taxon>
        <taxon>Methanobacteriota</taxon>
        <taxon>Stenosarchaea group</taxon>
        <taxon>Halobacteria</taxon>
        <taxon>Halobacteriales</taxon>
        <taxon>Natrialbaceae</taxon>
        <taxon>Natrinema</taxon>
    </lineage>
</organism>
<keyword evidence="2" id="KW-1003">Cell membrane</keyword>
<feature type="transmembrane region" description="Helical" evidence="6">
    <location>
        <begin position="393"/>
        <end position="416"/>
    </location>
</feature>
<evidence type="ECO:0000256" key="5">
    <source>
        <dbReference type="ARBA" id="ARBA00023136"/>
    </source>
</evidence>
<gene>
    <name evidence="7" type="ORF">NP511_16555</name>
</gene>
<proteinExistence type="predicted"/>
<dbReference type="GeneID" id="39863241"/>
<feature type="transmembrane region" description="Helical" evidence="6">
    <location>
        <begin position="86"/>
        <end position="109"/>
    </location>
</feature>
<keyword evidence="4 6" id="KW-1133">Transmembrane helix</keyword>
<keyword evidence="5 6" id="KW-0472">Membrane</keyword>
<evidence type="ECO:0000313" key="7">
    <source>
        <dbReference type="EMBL" id="WMT06988.1"/>
    </source>
</evidence>
<dbReference type="RefSeq" id="WP_049966339.1">
    <property type="nucleotide sequence ID" value="NZ_CP101873.1"/>
</dbReference>
<evidence type="ECO:0000256" key="4">
    <source>
        <dbReference type="ARBA" id="ARBA00022989"/>
    </source>
</evidence>
<dbReference type="InterPro" id="IPR050833">
    <property type="entry name" value="Poly_Biosynth_Transport"/>
</dbReference>
<evidence type="ECO:0000256" key="6">
    <source>
        <dbReference type="SAM" id="Phobius"/>
    </source>
</evidence>
<dbReference type="PANTHER" id="PTHR30250">
    <property type="entry name" value="PST FAMILY PREDICTED COLANIC ACID TRANSPORTER"/>
    <property type="match status" value="1"/>
</dbReference>
<protein>
    <submittedName>
        <fullName evidence="7">Oligosaccharide flippase family protein</fullName>
    </submittedName>
</protein>
<feature type="transmembrane region" description="Helical" evidence="6">
    <location>
        <begin position="428"/>
        <end position="449"/>
    </location>
</feature>
<evidence type="ECO:0000256" key="3">
    <source>
        <dbReference type="ARBA" id="ARBA00022692"/>
    </source>
</evidence>
<feature type="transmembrane region" description="Helical" evidence="6">
    <location>
        <begin position="455"/>
        <end position="477"/>
    </location>
</feature>
<accession>A0AAF0PE46</accession>
<feature type="transmembrane region" description="Helical" evidence="6">
    <location>
        <begin position="188"/>
        <end position="208"/>
    </location>
</feature>
<dbReference type="GO" id="GO:0005886">
    <property type="term" value="C:plasma membrane"/>
    <property type="evidence" value="ECO:0007669"/>
    <property type="project" value="UniProtKB-SubCell"/>
</dbReference>
<keyword evidence="8" id="KW-1185">Reference proteome</keyword>
<feature type="transmembrane region" description="Helical" evidence="6">
    <location>
        <begin position="365"/>
        <end position="387"/>
    </location>
</feature>
<dbReference type="EMBL" id="CP101873">
    <property type="protein sequence ID" value="WMT06988.1"/>
    <property type="molecule type" value="Genomic_DNA"/>
</dbReference>
<feature type="transmembrane region" description="Helical" evidence="6">
    <location>
        <begin position="164"/>
        <end position="182"/>
    </location>
</feature>
<dbReference type="Pfam" id="PF01943">
    <property type="entry name" value="Polysacc_synt"/>
    <property type="match status" value="1"/>
</dbReference>
<evidence type="ECO:0000256" key="2">
    <source>
        <dbReference type="ARBA" id="ARBA00022475"/>
    </source>
</evidence>
<evidence type="ECO:0000256" key="1">
    <source>
        <dbReference type="ARBA" id="ARBA00004651"/>
    </source>
</evidence>
<dbReference type="CDD" id="cd13128">
    <property type="entry name" value="MATE_Wzx_like"/>
    <property type="match status" value="1"/>
</dbReference>
<feature type="transmembrane region" description="Helical" evidence="6">
    <location>
        <begin position="121"/>
        <end position="143"/>
    </location>
</feature>
<keyword evidence="3 6" id="KW-0812">Transmembrane</keyword>
<dbReference type="PANTHER" id="PTHR30250:SF27">
    <property type="entry name" value="POLYSACCHARIDE BIOSYNTHESIS PROTEIN"/>
    <property type="match status" value="1"/>
</dbReference>
<dbReference type="AlphaFoldDB" id="A0AAF0PE46"/>
<name>A0AAF0PE46_9EURY</name>
<feature type="transmembrane region" description="Helical" evidence="6">
    <location>
        <begin position="259"/>
        <end position="283"/>
    </location>
</feature>
<evidence type="ECO:0000313" key="8">
    <source>
        <dbReference type="Proteomes" id="UP001224926"/>
    </source>
</evidence>
<feature type="transmembrane region" description="Helical" evidence="6">
    <location>
        <begin position="304"/>
        <end position="329"/>
    </location>
</feature>
<dbReference type="Proteomes" id="UP001224926">
    <property type="component" value="Chromosome"/>
</dbReference>
<dbReference type="InterPro" id="IPR002797">
    <property type="entry name" value="Polysacc_synth"/>
</dbReference>
<feature type="transmembrane region" description="Helical" evidence="6">
    <location>
        <begin position="220"/>
        <end position="239"/>
    </location>
</feature>
<reference evidence="7 8" key="1">
    <citation type="submission" date="2022-07" db="EMBL/GenBank/DDBJ databases">
        <title>Two temperate virus in Haloterrigena jeotgali A29.</title>
        <authorList>
            <person name="Deng X."/>
        </authorList>
    </citation>
    <scope>NUCLEOTIDE SEQUENCE [LARGE SCALE GENOMIC DNA]</scope>
    <source>
        <strain evidence="7 8">A29</strain>
    </source>
</reference>
<dbReference type="GeneID" id="84215586"/>
<feature type="transmembrane region" description="Helical" evidence="6">
    <location>
        <begin position="47"/>
        <end position="66"/>
    </location>
</feature>
<sequence length="517" mass="54407">MVARERELSALLSSAAIVMVGGIIGSGATLAERVVIGRLLSPDAYGEISVGLALLNVGVTVALVGCTQGVSRYIPRYDAVEDRRGVWISGLLVTTVSSVCLSAVLFLFADPIVSGLFETEAAVPLVRLLAVAIPFVACFRIAVAGIRGHENTIYRTLTRNLLDPLLRIGLLTVLLLSGVGIAAAGVAYLGGAIVTLVVAHAFLSRLMPLRGRYRTHVPELLRFSAPLVVSTVISILLTRTDTLMLGYFRSSYEVGMYDAAYPIAGGLLVVLSAFGFLYLPLVSRLDDDGDRDAVDEIYATTTKWVYVVTFPAFLLLVVFPLDVIHLVFGTAYTDAARVLPILATGFFLSAAAGRNRETLSALGSTTWIAVGNVVGLLLNIGINVALIPRYGAVGAAVASVTSLVAVHTVICSVLAVRYDITPISPEALRCYVALPAVLLPLAFALSPWLSITVVTIGPVLVGVGLASLVVAGLVGGLESNDVVVLDLLEDAAGVSVPMLRRWIPSSGDEDLDAKSPN</sequence>
<comment type="subcellular location">
    <subcellularLocation>
        <location evidence="1">Cell membrane</location>
        <topology evidence="1">Multi-pass membrane protein</topology>
    </subcellularLocation>
</comment>
<feature type="transmembrane region" description="Helical" evidence="6">
    <location>
        <begin position="335"/>
        <end position="353"/>
    </location>
</feature>